<dbReference type="Proteomes" id="UP000271590">
    <property type="component" value="Unassembled WGS sequence"/>
</dbReference>
<dbReference type="Pfam" id="PF04295">
    <property type="entry name" value="GD_AH_second"/>
    <property type="match status" value="1"/>
</dbReference>
<keyword evidence="7" id="KW-1185">Reference proteome</keyword>
<evidence type="ECO:0000313" key="5">
    <source>
        <dbReference type="EMBL" id="RRH92444.1"/>
    </source>
</evidence>
<protein>
    <submittedName>
        <fullName evidence="5">D-galactarate dehydratase</fullName>
    </submittedName>
</protein>
<evidence type="ECO:0000313" key="8">
    <source>
        <dbReference type="Proteomes" id="UP000271590"/>
    </source>
</evidence>
<reference evidence="6 7" key="2">
    <citation type="submission" date="2018-12" db="EMBL/GenBank/DDBJ databases">
        <title>The genome sequences of strain 502.</title>
        <authorList>
            <person name="Gao J."/>
            <person name="Sun J."/>
        </authorList>
    </citation>
    <scope>NUCLEOTIDE SEQUENCE [LARGE SCALE GENOMIC DNA]</scope>
    <source>
        <strain evidence="6 7">502</strain>
    </source>
</reference>
<comment type="similarity">
    <text evidence="1">Belongs to the UxaA family.</text>
</comment>
<sequence>MSIISKDTTFLGFRRENGRVGVRNHVIILPLDDLSNAAAEAVAHNIKGALAIPHPYGRLQFGADLELHFRTLIGAGCNPNVAAVVVIGIEDSWTQKVVDGIAATGKPVAGFGIEGHGDHDTILRASKVAREFVQNASEKRREPCGIHELWVSTKCGESDTTSGCGSNPTVGNAFDKLYETGNTLVFGETSEITGGERIVADRCRTPDVKERFMFMFNRYQDMINRHKTSDLSDSQPTKGNIAGGLTTIEEKALGNIQKIGKKCMVDGVLDKAEVPNGPGLWFMDSSSAAAEMVTLCAASGYAVHFFPTGQGNVIGNPILPVIKICANPRTVRLMSEHVDVDTSGLLQREMTLDQAGDQLLECMLRTANGRLTAAEALGHREFVLTRLYESA</sequence>
<dbReference type="GO" id="GO:0016829">
    <property type="term" value="F:lyase activity"/>
    <property type="evidence" value="ECO:0007669"/>
    <property type="project" value="UniProtKB-KW"/>
</dbReference>
<dbReference type="InterPro" id="IPR048332">
    <property type="entry name" value="GD_AH_C"/>
</dbReference>
<dbReference type="Proteomes" id="UP000271137">
    <property type="component" value="Unassembled WGS sequence"/>
</dbReference>
<accession>A0A3P3F1C8</accession>
<dbReference type="Pfam" id="PF20629">
    <property type="entry name" value="GD_AH_C"/>
    <property type="match status" value="1"/>
</dbReference>
<gene>
    <name evidence="5" type="ORF">EH244_01100</name>
    <name evidence="6" type="ORF">EJO66_03640</name>
</gene>
<evidence type="ECO:0000259" key="3">
    <source>
        <dbReference type="Pfam" id="PF04295"/>
    </source>
</evidence>
<comment type="caution">
    <text evidence="5">The sequence shown here is derived from an EMBL/GenBank/DDBJ whole genome shotgun (WGS) entry which is preliminary data.</text>
</comment>
<evidence type="ECO:0000313" key="7">
    <source>
        <dbReference type="Proteomes" id="UP000271137"/>
    </source>
</evidence>
<dbReference type="EMBL" id="RQXU01000001">
    <property type="protein sequence ID" value="RRH92444.1"/>
    <property type="molecule type" value="Genomic_DNA"/>
</dbReference>
<reference evidence="5 8" key="1">
    <citation type="submission" date="2018-11" db="EMBL/GenBank/DDBJ databases">
        <title>The genome of Variovorax sp T529.</title>
        <authorList>
            <person name="Gao J."/>
        </authorList>
    </citation>
    <scope>NUCLEOTIDE SEQUENCE [LARGE SCALE GENOMIC DNA]</scope>
    <source>
        <strain evidence="5 8">T529</strain>
    </source>
</reference>
<dbReference type="AlphaFoldDB" id="A0A3P3F1C8"/>
<dbReference type="GO" id="GO:0019698">
    <property type="term" value="P:D-galacturonate catabolic process"/>
    <property type="evidence" value="ECO:0007669"/>
    <property type="project" value="TreeGrafter"/>
</dbReference>
<evidence type="ECO:0000256" key="2">
    <source>
        <dbReference type="ARBA" id="ARBA00023239"/>
    </source>
</evidence>
<name>A0A3P3F1C8_9BURK</name>
<organism evidence="5 8">
    <name type="scientific">Variovorax beijingensis</name>
    <dbReference type="NCBI Taxonomy" id="2496117"/>
    <lineage>
        <taxon>Bacteria</taxon>
        <taxon>Pseudomonadati</taxon>
        <taxon>Pseudomonadota</taxon>
        <taxon>Betaproteobacteria</taxon>
        <taxon>Burkholderiales</taxon>
        <taxon>Comamonadaceae</taxon>
        <taxon>Variovorax</taxon>
    </lineage>
</organism>
<dbReference type="PANTHER" id="PTHR30536:SF5">
    <property type="entry name" value="ALTRONATE DEHYDRATASE"/>
    <property type="match status" value="1"/>
</dbReference>
<evidence type="ECO:0000256" key="1">
    <source>
        <dbReference type="ARBA" id="ARBA00010986"/>
    </source>
</evidence>
<feature type="domain" description="D-galactarate/Altronate dehydratase second" evidence="3">
    <location>
        <begin position="12"/>
        <end position="136"/>
    </location>
</feature>
<dbReference type="EMBL" id="RXFQ01000002">
    <property type="protein sequence ID" value="RSZ42880.1"/>
    <property type="molecule type" value="Genomic_DNA"/>
</dbReference>
<dbReference type="RefSeq" id="WP_124956127.1">
    <property type="nucleotide sequence ID" value="NZ_RQXU01000001.1"/>
</dbReference>
<dbReference type="PANTHER" id="PTHR30536">
    <property type="entry name" value="ALTRONATE/GALACTARATE DEHYDRATASE"/>
    <property type="match status" value="1"/>
</dbReference>
<keyword evidence="2" id="KW-0456">Lyase</keyword>
<dbReference type="InterPro" id="IPR007392">
    <property type="entry name" value="GD_AH_second"/>
</dbReference>
<proteinExistence type="inferred from homology"/>
<evidence type="ECO:0000313" key="6">
    <source>
        <dbReference type="EMBL" id="RSZ42880.1"/>
    </source>
</evidence>
<dbReference type="InterPro" id="IPR052172">
    <property type="entry name" value="UxaA_altronate/galactarate_dh"/>
</dbReference>
<feature type="domain" description="D-galactarate/Altronate dehydratase C-terminal" evidence="4">
    <location>
        <begin position="147"/>
        <end position="388"/>
    </location>
</feature>
<evidence type="ECO:0000259" key="4">
    <source>
        <dbReference type="Pfam" id="PF20629"/>
    </source>
</evidence>